<gene>
    <name evidence="2" type="ORF">NTJ_15977</name>
</gene>
<name>A0ABN7BFS0_9HEMI</name>
<proteinExistence type="predicted"/>
<organism evidence="2 3">
    <name type="scientific">Nesidiocoris tenuis</name>
    <dbReference type="NCBI Taxonomy" id="355587"/>
    <lineage>
        <taxon>Eukaryota</taxon>
        <taxon>Metazoa</taxon>
        <taxon>Ecdysozoa</taxon>
        <taxon>Arthropoda</taxon>
        <taxon>Hexapoda</taxon>
        <taxon>Insecta</taxon>
        <taxon>Pterygota</taxon>
        <taxon>Neoptera</taxon>
        <taxon>Paraneoptera</taxon>
        <taxon>Hemiptera</taxon>
        <taxon>Heteroptera</taxon>
        <taxon>Panheteroptera</taxon>
        <taxon>Cimicomorpha</taxon>
        <taxon>Miridae</taxon>
        <taxon>Dicyphina</taxon>
        <taxon>Nesidiocoris</taxon>
    </lineage>
</organism>
<evidence type="ECO:0000313" key="3">
    <source>
        <dbReference type="Proteomes" id="UP001307889"/>
    </source>
</evidence>
<accession>A0ABN7BFS0</accession>
<evidence type="ECO:0008006" key="4">
    <source>
        <dbReference type="Google" id="ProtNLM"/>
    </source>
</evidence>
<protein>
    <recommendedName>
        <fullName evidence="4">Retrotransposon gag domain-containing protein</fullName>
    </recommendedName>
</protein>
<dbReference type="Proteomes" id="UP001307889">
    <property type="component" value="Chromosome 15"/>
</dbReference>
<evidence type="ECO:0000313" key="2">
    <source>
        <dbReference type="EMBL" id="BET03159.1"/>
    </source>
</evidence>
<evidence type="ECO:0000256" key="1">
    <source>
        <dbReference type="SAM" id="MobiDB-lite"/>
    </source>
</evidence>
<dbReference type="EMBL" id="AP028923">
    <property type="protein sequence ID" value="BET03159.1"/>
    <property type="molecule type" value="Genomic_DNA"/>
</dbReference>
<reference evidence="2 3" key="1">
    <citation type="submission" date="2023-09" db="EMBL/GenBank/DDBJ databases">
        <title>Nesidiocoris tenuis whole genome shotgun sequence.</title>
        <authorList>
            <person name="Shibata T."/>
            <person name="Shimoda M."/>
            <person name="Kobayashi T."/>
            <person name="Uehara T."/>
        </authorList>
    </citation>
    <scope>NUCLEOTIDE SEQUENCE [LARGE SCALE GENOMIC DNA]</scope>
    <source>
        <strain evidence="2 3">Japan</strain>
    </source>
</reference>
<feature type="region of interest" description="Disordered" evidence="1">
    <location>
        <begin position="1"/>
        <end position="38"/>
    </location>
</feature>
<keyword evidence="3" id="KW-1185">Reference proteome</keyword>
<sequence length="179" mass="19650">MSADNNKIAEPAINIPENDGSPSSEVGSEQRPSPVQVPGVHAVNNSTKEPWQIIMETQNRALLELVSGMMRSSQSQPGRSFFTLPDFDPDKTDSDARGWCATVDLCMKDNLISGSSLIIALSQALKGSASKWFSLVSFEGMTWSQFKDIFIAEYDNFETPAASLLNLHNTLSYPRRGYG</sequence>
<feature type="compositionally biased region" description="Polar residues" evidence="1">
    <location>
        <begin position="20"/>
        <end position="33"/>
    </location>
</feature>